<dbReference type="InterPro" id="IPR051126">
    <property type="entry name" value="Thiosulfate_sulfurtransferase"/>
</dbReference>
<dbReference type="InterPro" id="IPR036873">
    <property type="entry name" value="Rhodanese-like_dom_sf"/>
</dbReference>
<accession>A0AAE0IUU4</accession>
<name>A0AAE0IUU4_9PEZI</name>
<organism evidence="4 5">
    <name type="scientific">Cercophora scortea</name>
    <dbReference type="NCBI Taxonomy" id="314031"/>
    <lineage>
        <taxon>Eukaryota</taxon>
        <taxon>Fungi</taxon>
        <taxon>Dikarya</taxon>
        <taxon>Ascomycota</taxon>
        <taxon>Pezizomycotina</taxon>
        <taxon>Sordariomycetes</taxon>
        <taxon>Sordariomycetidae</taxon>
        <taxon>Sordariales</taxon>
        <taxon>Lasiosphaeriaceae</taxon>
        <taxon>Cercophora</taxon>
    </lineage>
</organism>
<evidence type="ECO:0000256" key="1">
    <source>
        <dbReference type="ARBA" id="ARBA00022737"/>
    </source>
</evidence>
<dbReference type="Gene3D" id="3.40.250.10">
    <property type="entry name" value="Rhodanese-like domain"/>
    <property type="match status" value="2"/>
</dbReference>
<keyword evidence="1" id="KW-0677">Repeat</keyword>
<gene>
    <name evidence="4" type="ORF">B0T19DRAFT_413832</name>
</gene>
<dbReference type="SMART" id="SM00450">
    <property type="entry name" value="RHOD"/>
    <property type="match status" value="2"/>
</dbReference>
<feature type="domain" description="Rhodanese" evidence="3">
    <location>
        <begin position="251"/>
        <end position="368"/>
    </location>
</feature>
<keyword evidence="5" id="KW-1185">Reference proteome</keyword>
<dbReference type="EMBL" id="JAUEPO010000002">
    <property type="protein sequence ID" value="KAK3331703.1"/>
    <property type="molecule type" value="Genomic_DNA"/>
</dbReference>
<proteinExistence type="predicted"/>
<dbReference type="Proteomes" id="UP001286456">
    <property type="component" value="Unassembled WGS sequence"/>
</dbReference>
<dbReference type="AlphaFoldDB" id="A0AAE0IUU4"/>
<feature type="transmembrane region" description="Helical" evidence="2">
    <location>
        <begin position="43"/>
        <end position="63"/>
    </location>
</feature>
<evidence type="ECO:0000256" key="2">
    <source>
        <dbReference type="SAM" id="Phobius"/>
    </source>
</evidence>
<dbReference type="InterPro" id="IPR001763">
    <property type="entry name" value="Rhodanese-like_dom"/>
</dbReference>
<evidence type="ECO:0000313" key="5">
    <source>
        <dbReference type="Proteomes" id="UP001286456"/>
    </source>
</evidence>
<evidence type="ECO:0000259" key="3">
    <source>
        <dbReference type="PROSITE" id="PS50206"/>
    </source>
</evidence>
<keyword evidence="2" id="KW-0812">Transmembrane</keyword>
<keyword evidence="2" id="KW-1133">Transmembrane helix</keyword>
<reference evidence="4" key="1">
    <citation type="journal article" date="2023" name="Mol. Phylogenet. Evol.">
        <title>Genome-scale phylogeny and comparative genomics of the fungal order Sordariales.</title>
        <authorList>
            <person name="Hensen N."/>
            <person name="Bonometti L."/>
            <person name="Westerberg I."/>
            <person name="Brannstrom I.O."/>
            <person name="Guillou S."/>
            <person name="Cros-Aarteil S."/>
            <person name="Calhoun S."/>
            <person name="Haridas S."/>
            <person name="Kuo A."/>
            <person name="Mondo S."/>
            <person name="Pangilinan J."/>
            <person name="Riley R."/>
            <person name="LaButti K."/>
            <person name="Andreopoulos B."/>
            <person name="Lipzen A."/>
            <person name="Chen C."/>
            <person name="Yan M."/>
            <person name="Daum C."/>
            <person name="Ng V."/>
            <person name="Clum A."/>
            <person name="Steindorff A."/>
            <person name="Ohm R.A."/>
            <person name="Martin F."/>
            <person name="Silar P."/>
            <person name="Natvig D.O."/>
            <person name="Lalanne C."/>
            <person name="Gautier V."/>
            <person name="Ament-Velasquez S.L."/>
            <person name="Kruys A."/>
            <person name="Hutchinson M.I."/>
            <person name="Powell A.J."/>
            <person name="Barry K."/>
            <person name="Miller A.N."/>
            <person name="Grigoriev I.V."/>
            <person name="Debuchy R."/>
            <person name="Gladieux P."/>
            <person name="Hiltunen Thoren M."/>
            <person name="Johannesson H."/>
        </authorList>
    </citation>
    <scope>NUCLEOTIDE SEQUENCE</scope>
    <source>
        <strain evidence="4">SMH4131-1</strain>
    </source>
</reference>
<dbReference type="SUPFAM" id="SSF52821">
    <property type="entry name" value="Rhodanese/Cell cycle control phosphatase"/>
    <property type="match status" value="2"/>
</dbReference>
<dbReference type="PANTHER" id="PTHR43855:SF1">
    <property type="entry name" value="THIOSULFATE SULFURTRANSFERASE"/>
    <property type="match status" value="1"/>
</dbReference>
<sequence>MDAPLFLPVPSPLLTHPPPFSPVRLLIAPPRHLPIPNHPTSTMLGSLALLAPALAGFLPAVAAAATPREVAPRTITPLVCLVFTDVVSPWWVNKCKDFVDLVVIDLRDGADYATAHIPGSVSAPFTPVSAWSSAGNENLILNIPAAPDLFATLTSLGVSNPNPATKIVLVNGVDAVGAFSQAASPRVATTLKTAGISDGRVAILDGGFPAWAAEFDTTTVVPTVVPRTFTSTEDRSFLVNISYVAANINRKSEGIYLIDGRDTSVYNGSVMESWALKPGHIPSAVSLPAVKIWNSDGSFKNPLQLLALVRSVVGFNVGRTYGQIIVYCGVGGYASSWYFVLTRILGFENVVFYDGSAQEWSQYYDMEL</sequence>
<dbReference type="PROSITE" id="PS50206">
    <property type="entry name" value="RHODANESE_3"/>
    <property type="match status" value="2"/>
</dbReference>
<dbReference type="PANTHER" id="PTHR43855">
    <property type="entry name" value="THIOSULFATE SULFURTRANSFERASE"/>
    <property type="match status" value="1"/>
</dbReference>
<keyword evidence="2" id="KW-0472">Membrane</keyword>
<reference evidence="4" key="2">
    <citation type="submission" date="2023-06" db="EMBL/GenBank/DDBJ databases">
        <authorList>
            <consortium name="Lawrence Berkeley National Laboratory"/>
            <person name="Haridas S."/>
            <person name="Hensen N."/>
            <person name="Bonometti L."/>
            <person name="Westerberg I."/>
            <person name="Brannstrom I.O."/>
            <person name="Guillou S."/>
            <person name="Cros-Aarteil S."/>
            <person name="Calhoun S."/>
            <person name="Kuo A."/>
            <person name="Mondo S."/>
            <person name="Pangilinan J."/>
            <person name="Riley R."/>
            <person name="Labutti K."/>
            <person name="Andreopoulos B."/>
            <person name="Lipzen A."/>
            <person name="Chen C."/>
            <person name="Yanf M."/>
            <person name="Daum C."/>
            <person name="Ng V."/>
            <person name="Clum A."/>
            <person name="Steindorff A."/>
            <person name="Ohm R."/>
            <person name="Martin F."/>
            <person name="Silar P."/>
            <person name="Natvig D."/>
            <person name="Lalanne C."/>
            <person name="Gautier V."/>
            <person name="Ament-Velasquez S.L."/>
            <person name="Kruys A."/>
            <person name="Hutchinson M.I."/>
            <person name="Powell A.J."/>
            <person name="Barry K."/>
            <person name="Miller A.N."/>
            <person name="Grigoriev I.V."/>
            <person name="Debuchy R."/>
            <person name="Gladieux P."/>
            <person name="Thoren M.H."/>
            <person name="Johannesson H."/>
        </authorList>
    </citation>
    <scope>NUCLEOTIDE SEQUENCE</scope>
    <source>
        <strain evidence="4">SMH4131-1</strain>
    </source>
</reference>
<protein>
    <submittedName>
        <fullName evidence="4">Rhodanese-like domain-containing protein</fullName>
    </submittedName>
</protein>
<dbReference type="Pfam" id="PF00581">
    <property type="entry name" value="Rhodanese"/>
    <property type="match status" value="2"/>
</dbReference>
<feature type="domain" description="Rhodanese" evidence="3">
    <location>
        <begin position="97"/>
        <end position="220"/>
    </location>
</feature>
<comment type="caution">
    <text evidence="4">The sequence shown here is derived from an EMBL/GenBank/DDBJ whole genome shotgun (WGS) entry which is preliminary data.</text>
</comment>
<evidence type="ECO:0000313" key="4">
    <source>
        <dbReference type="EMBL" id="KAK3331703.1"/>
    </source>
</evidence>